<dbReference type="Proteomes" id="UP000284706">
    <property type="component" value="Unassembled WGS sequence"/>
</dbReference>
<dbReference type="InParanoid" id="A0A409XXD3"/>
<protein>
    <recommendedName>
        <fullName evidence="3">F-box domain-containing protein</fullName>
    </recommendedName>
</protein>
<sequence length="448" mass="51726">MSSQLEYNLEYSKEERRAWTRVEEPTCRIIDGIIHVEICRNRRNNHFKPSASEVRNFLDEQEPLPVQIRFTERSLDADPPQNIDRMLLKAYFDLFLDLLPRWKAARFWASYVPWESFENRAVVPAPFLESVTVEGPSDFDMPLVSAMLSICWQASPVFSKFEMIQFNENTNFSRVPDNPCPALPIATITSLRLDCKMSVWHCGTVLAAASNLRECAFGNVTATDKYVGELFENAALQTLKIEINFEDHDMGRPTYLWRLFEFFRAPALRHVWISRDDFWSTAHFTFFIQNSGCNLEALDLFMVKMSEPELFSILSHMPFLRILKIYGDSSQDPQPVTDRVMLALTKSPQNTGLLCPRLEMFAVNDDAVGYLQDGLMSKMLLSRINAACIEYFWFESEKDNEQHKFDIESLTSMAGQLEILETVVVDPSKESQEEWDIAVEKKLAEALR</sequence>
<gene>
    <name evidence="1" type="ORF">CVT26_008228</name>
</gene>
<evidence type="ECO:0000313" key="1">
    <source>
        <dbReference type="EMBL" id="PPQ95383.1"/>
    </source>
</evidence>
<dbReference type="EMBL" id="NHYE01001428">
    <property type="protein sequence ID" value="PPQ95383.1"/>
    <property type="molecule type" value="Genomic_DNA"/>
</dbReference>
<proteinExistence type="predicted"/>
<evidence type="ECO:0000313" key="2">
    <source>
        <dbReference type="Proteomes" id="UP000284706"/>
    </source>
</evidence>
<evidence type="ECO:0008006" key="3">
    <source>
        <dbReference type="Google" id="ProtNLM"/>
    </source>
</evidence>
<accession>A0A409XXD3</accession>
<name>A0A409XXD3_9AGAR</name>
<dbReference type="Gene3D" id="3.80.10.10">
    <property type="entry name" value="Ribonuclease Inhibitor"/>
    <property type="match status" value="1"/>
</dbReference>
<organism evidence="1 2">
    <name type="scientific">Gymnopilus dilepis</name>
    <dbReference type="NCBI Taxonomy" id="231916"/>
    <lineage>
        <taxon>Eukaryota</taxon>
        <taxon>Fungi</taxon>
        <taxon>Dikarya</taxon>
        <taxon>Basidiomycota</taxon>
        <taxon>Agaricomycotina</taxon>
        <taxon>Agaricomycetes</taxon>
        <taxon>Agaricomycetidae</taxon>
        <taxon>Agaricales</taxon>
        <taxon>Agaricineae</taxon>
        <taxon>Hymenogastraceae</taxon>
        <taxon>Gymnopilus</taxon>
    </lineage>
</organism>
<dbReference type="SUPFAM" id="SSF52047">
    <property type="entry name" value="RNI-like"/>
    <property type="match status" value="1"/>
</dbReference>
<dbReference type="OrthoDB" id="3045496at2759"/>
<dbReference type="AlphaFoldDB" id="A0A409XXD3"/>
<keyword evidence="2" id="KW-1185">Reference proteome</keyword>
<dbReference type="InterPro" id="IPR032675">
    <property type="entry name" value="LRR_dom_sf"/>
</dbReference>
<reference evidence="1 2" key="1">
    <citation type="journal article" date="2018" name="Evol. Lett.">
        <title>Horizontal gene cluster transfer increased hallucinogenic mushroom diversity.</title>
        <authorList>
            <person name="Reynolds H.T."/>
            <person name="Vijayakumar V."/>
            <person name="Gluck-Thaler E."/>
            <person name="Korotkin H.B."/>
            <person name="Matheny P.B."/>
            <person name="Slot J.C."/>
        </authorList>
    </citation>
    <scope>NUCLEOTIDE SEQUENCE [LARGE SCALE GENOMIC DNA]</scope>
    <source>
        <strain evidence="1 2">SRW20</strain>
    </source>
</reference>
<comment type="caution">
    <text evidence="1">The sequence shown here is derived from an EMBL/GenBank/DDBJ whole genome shotgun (WGS) entry which is preliminary data.</text>
</comment>